<dbReference type="HOGENOM" id="CLU_1396742_0_0_1"/>
<dbReference type="InterPro" id="IPR009060">
    <property type="entry name" value="UBA-like_sf"/>
</dbReference>
<evidence type="ECO:0000313" key="2">
    <source>
        <dbReference type="EMBL" id="EQL00267.1"/>
    </source>
</evidence>
<gene>
    <name evidence="2" type="ORF">OCS_04022</name>
</gene>
<reference evidence="2 3" key="1">
    <citation type="journal article" date="2013" name="Chin. Sci. Bull.">
        <title>Genome survey uncovers the secrets of sex and lifestyle in caterpillar fungus.</title>
        <authorList>
            <person name="Hu X."/>
            <person name="Zhang Y."/>
            <person name="Xiao G."/>
            <person name="Zheng P."/>
            <person name="Xia Y."/>
            <person name="Zhang X."/>
            <person name="St Leger R.J."/>
            <person name="Liu X."/>
            <person name="Wang C."/>
        </authorList>
    </citation>
    <scope>NUCLEOTIDE SEQUENCE [LARGE SCALE GENOMIC DNA]</scope>
    <source>
        <strain evidence="3">Co18 / CGMCC 3.14243</strain>
        <tissue evidence="2">Fruit-body</tissue>
    </source>
</reference>
<dbReference type="OrthoDB" id="1026733at2759"/>
<dbReference type="Pfam" id="PF14555">
    <property type="entry name" value="UBA_4"/>
    <property type="match status" value="1"/>
</dbReference>
<evidence type="ECO:0000256" key="1">
    <source>
        <dbReference type="SAM" id="MobiDB-lite"/>
    </source>
</evidence>
<dbReference type="Gene3D" id="1.10.8.10">
    <property type="entry name" value="DNA helicase RuvA subunit, C-terminal domain"/>
    <property type="match status" value="1"/>
</dbReference>
<dbReference type="eggNOG" id="KOG1363">
    <property type="taxonomic scope" value="Eukaryota"/>
</dbReference>
<organism evidence="2 3">
    <name type="scientific">Ophiocordyceps sinensis (strain Co18 / CGMCC 3.14243)</name>
    <name type="common">Yarsagumba caterpillar fungus</name>
    <name type="synonym">Hirsutella sinensis</name>
    <dbReference type="NCBI Taxonomy" id="911162"/>
    <lineage>
        <taxon>Eukaryota</taxon>
        <taxon>Fungi</taxon>
        <taxon>Dikarya</taxon>
        <taxon>Ascomycota</taxon>
        <taxon>Pezizomycotina</taxon>
        <taxon>Sordariomycetes</taxon>
        <taxon>Hypocreomycetidae</taxon>
        <taxon>Hypocreales</taxon>
        <taxon>Ophiocordycipitaceae</taxon>
        <taxon>Ophiocordyceps</taxon>
    </lineage>
</organism>
<proteinExistence type="predicted"/>
<name>T5AEV8_OPHSC</name>
<feature type="region of interest" description="Disordered" evidence="1">
    <location>
        <begin position="69"/>
        <end position="104"/>
    </location>
</feature>
<sequence>MADADVDVGQLSASQRDALEQYTQVTNQDLAAAVPLLQRSQWNVQIAIAKFFDGEGPDPVAEAMTAQEIPRTSARHESLQESLMAPSSGRPSRSSRRDRTDAAPRIVPQQPLYAFVECFDVAPEQEQEQKQAGQGRPDGYEHKYTFRIVSTLPRVVYEPSTTDTMGDKIGKSGNLIVEDMSLGSDETGEAGQEDE</sequence>
<dbReference type="CDD" id="cd14273">
    <property type="entry name" value="UBA_TAP-C_like"/>
    <property type="match status" value="1"/>
</dbReference>
<dbReference type="AlphaFoldDB" id="T5AEV8"/>
<dbReference type="Proteomes" id="UP000019374">
    <property type="component" value="Unassembled WGS sequence"/>
</dbReference>
<dbReference type="SUPFAM" id="SSF46934">
    <property type="entry name" value="UBA-like"/>
    <property type="match status" value="1"/>
</dbReference>
<dbReference type="EMBL" id="KE652864">
    <property type="protein sequence ID" value="EQL00267.1"/>
    <property type="molecule type" value="Genomic_DNA"/>
</dbReference>
<accession>T5AEV8</accession>
<protein>
    <submittedName>
        <fullName evidence="2">UBX domain-containing protein</fullName>
    </submittedName>
</protein>
<evidence type="ECO:0000313" key="3">
    <source>
        <dbReference type="Proteomes" id="UP000019374"/>
    </source>
</evidence>